<comment type="similarity">
    <text evidence="2 11">Belongs to the mitochondrial carrier (TC 2.A.29) family.</text>
</comment>
<dbReference type="GO" id="GO:0005743">
    <property type="term" value="C:mitochondrial inner membrane"/>
    <property type="evidence" value="ECO:0007669"/>
    <property type="project" value="UniProtKB-SubCell"/>
</dbReference>
<evidence type="ECO:0000256" key="4">
    <source>
        <dbReference type="ARBA" id="ARBA00022692"/>
    </source>
</evidence>
<evidence type="ECO:0000256" key="1">
    <source>
        <dbReference type="ARBA" id="ARBA00004448"/>
    </source>
</evidence>
<keyword evidence="4 10" id="KW-0812">Transmembrane</keyword>
<feature type="repeat" description="Solcar" evidence="10">
    <location>
        <begin position="123"/>
        <end position="195"/>
    </location>
</feature>
<organism evidence="12 13">
    <name type="scientific">Caenorhabditis auriculariae</name>
    <dbReference type="NCBI Taxonomy" id="2777116"/>
    <lineage>
        <taxon>Eukaryota</taxon>
        <taxon>Metazoa</taxon>
        <taxon>Ecdysozoa</taxon>
        <taxon>Nematoda</taxon>
        <taxon>Chromadorea</taxon>
        <taxon>Rhabditida</taxon>
        <taxon>Rhabditina</taxon>
        <taxon>Rhabditomorpha</taxon>
        <taxon>Rhabditoidea</taxon>
        <taxon>Rhabditidae</taxon>
        <taxon>Peloderinae</taxon>
        <taxon>Caenorhabditis</taxon>
    </lineage>
</organism>
<comment type="caution">
    <text evidence="12">The sequence shown here is derived from an EMBL/GenBank/DDBJ whole genome shotgun (WGS) entry which is preliminary data.</text>
</comment>
<dbReference type="Proteomes" id="UP000835052">
    <property type="component" value="Unassembled WGS sequence"/>
</dbReference>
<evidence type="ECO:0000313" key="13">
    <source>
        <dbReference type="Proteomes" id="UP000835052"/>
    </source>
</evidence>
<evidence type="ECO:0000256" key="9">
    <source>
        <dbReference type="ARBA" id="ARBA00023136"/>
    </source>
</evidence>
<evidence type="ECO:0000256" key="6">
    <source>
        <dbReference type="ARBA" id="ARBA00022792"/>
    </source>
</evidence>
<keyword evidence="9 10" id="KW-0472">Membrane</keyword>
<name>A0A8S1H4H1_9PELO</name>
<evidence type="ECO:0000256" key="10">
    <source>
        <dbReference type="PROSITE-ProRule" id="PRU00282"/>
    </source>
</evidence>
<dbReference type="GO" id="GO:0005315">
    <property type="term" value="F:phosphate transmembrane transporter activity"/>
    <property type="evidence" value="ECO:0007669"/>
    <property type="project" value="InterPro"/>
</dbReference>
<feature type="repeat" description="Solcar" evidence="10">
    <location>
        <begin position="212"/>
        <end position="290"/>
    </location>
</feature>
<proteinExistence type="inferred from homology"/>
<dbReference type="Pfam" id="PF00153">
    <property type="entry name" value="Mito_carr"/>
    <property type="match status" value="3"/>
</dbReference>
<dbReference type="PANTHER" id="PTHR45671">
    <property type="entry name" value="SOLUTE CARRIER FAMILY 25 (MITOCHONDRIAL CARRIER PHOSPHATE CARRIER), MEMBER 3, LIKE-RELATED-RELATED"/>
    <property type="match status" value="1"/>
</dbReference>
<evidence type="ECO:0000313" key="12">
    <source>
        <dbReference type="EMBL" id="CAD6189668.1"/>
    </source>
</evidence>
<dbReference type="EMBL" id="CAJGYM010000011">
    <property type="protein sequence ID" value="CAD6189668.1"/>
    <property type="molecule type" value="Genomic_DNA"/>
</dbReference>
<feature type="repeat" description="Solcar" evidence="10">
    <location>
        <begin position="26"/>
        <end position="110"/>
    </location>
</feature>
<comment type="subcellular location">
    <subcellularLocation>
        <location evidence="1">Mitochondrion inner membrane</location>
        <topology evidence="1">Multi-pass membrane protein</topology>
    </subcellularLocation>
</comment>
<dbReference type="InterPro" id="IPR044677">
    <property type="entry name" value="SLC25A3/Pic2/Mir1-like"/>
</dbReference>
<keyword evidence="7" id="KW-1133">Transmembrane helix</keyword>
<evidence type="ECO:0000256" key="11">
    <source>
        <dbReference type="RuleBase" id="RU000488"/>
    </source>
</evidence>
<dbReference type="GO" id="GO:1990547">
    <property type="term" value="P:mitochondrial phosphate ion transmembrane transport"/>
    <property type="evidence" value="ECO:0007669"/>
    <property type="project" value="InterPro"/>
</dbReference>
<protein>
    <submittedName>
        <fullName evidence="12">Uncharacterized protein</fullName>
    </submittedName>
</protein>
<dbReference type="AlphaFoldDB" id="A0A8S1H4H1"/>
<dbReference type="InterPro" id="IPR018108">
    <property type="entry name" value="MCP_transmembrane"/>
</dbReference>
<evidence type="ECO:0000256" key="2">
    <source>
        <dbReference type="ARBA" id="ARBA00006375"/>
    </source>
</evidence>
<keyword evidence="3 11" id="KW-0813">Transport</keyword>
<evidence type="ECO:0000256" key="8">
    <source>
        <dbReference type="ARBA" id="ARBA00023128"/>
    </source>
</evidence>
<gene>
    <name evidence="12" type="ORF">CAUJ_LOCUS5587</name>
</gene>
<sequence length="300" mass="32603">MSTAGQSFLEPENRRGNAIIRSGTVPFYLICGLGGTLSAGGTHLAITPLDLIKCRMQTNPGKYSGIAQTAKLTVEQDGLKGLARGWAPTALGYGLQGFSKFAFYEVFKKKLSDAVGDEKAHRYRGLIYLASASMAEAIADVALAPFEAAKVRTQTDPSAPKEMRKCLFKGLPPLWMRQIPYTASKFICFEFAIETIYKNFLKSRSQDCTKSQQMAVTLAAGCVAGVVCAICSHPPDVVVSQVYKNSDVGLFEAIRKVGLRGMWSGLGARMLMISSIAAAQLFIVDATKMTFNLERPEPKY</sequence>
<reference evidence="12" key="1">
    <citation type="submission" date="2020-10" db="EMBL/GenBank/DDBJ databases">
        <authorList>
            <person name="Kikuchi T."/>
        </authorList>
    </citation>
    <scope>NUCLEOTIDE SEQUENCE</scope>
    <source>
        <strain evidence="12">NKZ352</strain>
    </source>
</reference>
<keyword evidence="6" id="KW-0999">Mitochondrion inner membrane</keyword>
<keyword evidence="13" id="KW-1185">Reference proteome</keyword>
<dbReference type="PROSITE" id="PS50920">
    <property type="entry name" value="SOLCAR"/>
    <property type="match status" value="3"/>
</dbReference>
<accession>A0A8S1H4H1</accession>
<keyword evidence="8" id="KW-0496">Mitochondrion</keyword>
<dbReference type="Gene3D" id="1.50.40.10">
    <property type="entry name" value="Mitochondrial carrier domain"/>
    <property type="match status" value="2"/>
</dbReference>
<evidence type="ECO:0000256" key="5">
    <source>
        <dbReference type="ARBA" id="ARBA00022737"/>
    </source>
</evidence>
<dbReference type="OrthoDB" id="5847162at2759"/>
<dbReference type="PANTHER" id="PTHR45671:SF1">
    <property type="entry name" value="PHOSPHATE CARRIER PROTEIN, MITOCHONDRIAL"/>
    <property type="match status" value="1"/>
</dbReference>
<keyword evidence="5" id="KW-0677">Repeat</keyword>
<evidence type="ECO:0000256" key="7">
    <source>
        <dbReference type="ARBA" id="ARBA00022989"/>
    </source>
</evidence>
<evidence type="ECO:0000256" key="3">
    <source>
        <dbReference type="ARBA" id="ARBA00022448"/>
    </source>
</evidence>
<dbReference type="SUPFAM" id="SSF103506">
    <property type="entry name" value="Mitochondrial carrier"/>
    <property type="match status" value="1"/>
</dbReference>
<dbReference type="InterPro" id="IPR023395">
    <property type="entry name" value="MCP_dom_sf"/>
</dbReference>